<name>A0AC59ZKW5_RANTA</name>
<reference evidence="1" key="1">
    <citation type="submission" date="2023-05" db="EMBL/GenBank/DDBJ databases">
        <authorList>
            <consortium name="ELIXIR-Norway"/>
        </authorList>
    </citation>
    <scope>NUCLEOTIDE SEQUENCE</scope>
</reference>
<evidence type="ECO:0000313" key="2">
    <source>
        <dbReference type="Proteomes" id="UP001162501"/>
    </source>
</evidence>
<organism evidence="1 2">
    <name type="scientific">Rangifer tarandus platyrhynchus</name>
    <name type="common">Svalbard reindeer</name>
    <dbReference type="NCBI Taxonomy" id="3082113"/>
    <lineage>
        <taxon>Eukaryota</taxon>
        <taxon>Metazoa</taxon>
        <taxon>Chordata</taxon>
        <taxon>Craniata</taxon>
        <taxon>Vertebrata</taxon>
        <taxon>Euteleostomi</taxon>
        <taxon>Mammalia</taxon>
        <taxon>Eutheria</taxon>
        <taxon>Laurasiatheria</taxon>
        <taxon>Artiodactyla</taxon>
        <taxon>Ruminantia</taxon>
        <taxon>Pecora</taxon>
        <taxon>Cervidae</taxon>
        <taxon>Odocoileinae</taxon>
        <taxon>Rangifer</taxon>
    </lineage>
</organism>
<accession>A0AC59ZKW5</accession>
<proteinExistence type="predicted"/>
<evidence type="ECO:0000313" key="1">
    <source>
        <dbReference type="EMBL" id="CAN0453880.1"/>
    </source>
</evidence>
<gene>
    <name evidence="1" type="ORF">MRATA1EN22A_LOCUS19795</name>
</gene>
<dbReference type="Proteomes" id="UP001162501">
    <property type="component" value="Chromosome 3"/>
</dbReference>
<reference evidence="1" key="2">
    <citation type="submission" date="2025-03" db="EMBL/GenBank/DDBJ databases">
        <authorList>
            <consortium name="ELIXIR-Norway"/>
            <consortium name="Elixir Norway"/>
        </authorList>
    </citation>
    <scope>NUCLEOTIDE SEQUENCE</scope>
</reference>
<sequence>MSRRHGSQHRAHRCPEDKSYGKWRACTIEPVLLPLRHRPPPLSPPEVYPRLEEESALGRRGEPHLRPRSGGAPEREQGTFLPPGFSLAAVHKPLMAMASRAADLGPQGAGSADVVHRRSYLLVRGVFPDQESNPRVLHWQAFFTTARLGKPKCSCRHCRELSAPADPAAGSVPLPSPQAQNCCHPRCAVTLKHEEAAGRAQGHTTCEQQNQSFRPDLGSSPHGPGNWTQTDSGP</sequence>
<protein>
    <submittedName>
        <fullName evidence="1">Uncharacterized protein</fullName>
    </submittedName>
</protein>
<dbReference type="EMBL" id="OX596087">
    <property type="protein sequence ID" value="CAN0453880.1"/>
    <property type="molecule type" value="Genomic_DNA"/>
</dbReference>